<dbReference type="EMBL" id="JAGSOY010000009">
    <property type="protein sequence ID" value="MBU2710630.1"/>
    <property type="molecule type" value="Genomic_DNA"/>
</dbReference>
<reference evidence="2 3" key="1">
    <citation type="submission" date="2021-04" db="EMBL/GenBank/DDBJ databases">
        <authorList>
            <person name="Pira H."/>
            <person name="Risdian C."/>
            <person name="Wink J."/>
        </authorList>
    </citation>
    <scope>NUCLEOTIDE SEQUENCE [LARGE SCALE GENOMIC DNA]</scope>
    <source>
        <strain evidence="2 3">WH53</strain>
    </source>
</reference>
<evidence type="ECO:0000256" key="1">
    <source>
        <dbReference type="SAM" id="Phobius"/>
    </source>
</evidence>
<protein>
    <submittedName>
        <fullName evidence="2">Periplasmic nitrate reductase, NapE protein</fullName>
    </submittedName>
</protein>
<dbReference type="Pfam" id="PF06796">
    <property type="entry name" value="NapE"/>
    <property type="match status" value="1"/>
</dbReference>
<name>A0ABS5Z9A6_9GAMM</name>
<proteinExistence type="predicted"/>
<comment type="caution">
    <text evidence="2">The sequence shown here is derived from an EMBL/GenBank/DDBJ whole genome shotgun (WGS) entry which is preliminary data.</text>
</comment>
<dbReference type="NCBIfam" id="TIGR02973">
    <property type="entry name" value="nitrate_rd_NapE"/>
    <property type="match status" value="1"/>
</dbReference>
<sequence length="53" mass="5851">MTDNIKKQKHEELLLFLFLTVVLAPLLSIIFVGGFGFIIWISQILTGPPGPPS</sequence>
<gene>
    <name evidence="2" type="primary">napE</name>
    <name evidence="2" type="ORF">KCG35_06135</name>
</gene>
<organism evidence="2 3">
    <name type="scientific">Zooshikella harenae</name>
    <dbReference type="NCBI Taxonomy" id="2827238"/>
    <lineage>
        <taxon>Bacteria</taxon>
        <taxon>Pseudomonadati</taxon>
        <taxon>Pseudomonadota</taxon>
        <taxon>Gammaproteobacteria</taxon>
        <taxon>Oceanospirillales</taxon>
        <taxon>Zooshikellaceae</taxon>
        <taxon>Zooshikella</taxon>
    </lineage>
</organism>
<keyword evidence="1" id="KW-0472">Membrane</keyword>
<dbReference type="RefSeq" id="WP_215818797.1">
    <property type="nucleotide sequence ID" value="NZ_JAGSOY010000009.1"/>
</dbReference>
<dbReference type="InterPro" id="IPR004448">
    <property type="entry name" value="Nitrate_reductase_NapE"/>
</dbReference>
<accession>A0ABS5Z9A6</accession>
<evidence type="ECO:0000313" key="3">
    <source>
        <dbReference type="Proteomes" id="UP000690515"/>
    </source>
</evidence>
<keyword evidence="1" id="KW-0812">Transmembrane</keyword>
<dbReference type="Proteomes" id="UP000690515">
    <property type="component" value="Unassembled WGS sequence"/>
</dbReference>
<keyword evidence="1" id="KW-1133">Transmembrane helix</keyword>
<keyword evidence="3" id="KW-1185">Reference proteome</keyword>
<feature type="transmembrane region" description="Helical" evidence="1">
    <location>
        <begin position="12"/>
        <end position="41"/>
    </location>
</feature>
<dbReference type="InterPro" id="IPR010649">
    <property type="entry name" value="NapE_TorE"/>
</dbReference>
<evidence type="ECO:0000313" key="2">
    <source>
        <dbReference type="EMBL" id="MBU2710630.1"/>
    </source>
</evidence>